<dbReference type="Proteomes" id="UP000663508">
    <property type="component" value="Chromosome"/>
</dbReference>
<protein>
    <submittedName>
        <fullName evidence="2">Pilus assembly protein TadE</fullName>
    </submittedName>
</protein>
<evidence type="ECO:0000313" key="2">
    <source>
        <dbReference type="EMBL" id="KMO15178.1"/>
    </source>
</evidence>
<dbReference type="RefSeq" id="WP_048428605.1">
    <property type="nucleotide sequence ID" value="NZ_AP024145.1"/>
</dbReference>
<accession>A0A0J6R0Z2</accession>
<proteinExistence type="predicted"/>
<dbReference type="AlphaFoldDB" id="A0A0J6R0Z2"/>
<gene>
    <name evidence="1" type="ORF">mvi_14250</name>
    <name evidence="2" type="ORF">QR79_24510</name>
</gene>
<reference evidence="1" key="2">
    <citation type="submission" date="2020-11" db="EMBL/GenBank/DDBJ databases">
        <title>Complete genome sequence of a novel pathogenic Methylobacterium strain isolated from rice in Vietnam.</title>
        <authorList>
            <person name="Lai K."/>
            <person name="Okazaki S."/>
            <person name="Higashi K."/>
            <person name="Mori H."/>
            <person name="Toyoda A."/>
            <person name="Kurokawa K."/>
        </authorList>
    </citation>
    <scope>NUCLEOTIDE SEQUENCE</scope>
    <source>
        <strain evidence="1">VL1</strain>
    </source>
</reference>
<dbReference type="KEGG" id="mind:mvi_14250"/>
<sequence length="174" mass="17990">MALPFLGLVGAIIQVAFQIWAAQNFDRSVQNGVRTVLTGEFQLANAGKTDAATLLSNLRAQVCGSASANVVTVFDCRKVRIEVATASAFANATPVQPLDTGAGTWSTSFGTNYACAKPGTIIVVTAAVPIPTFFNLLGLATRQFTSGDDNGASLLTSTAVLRTEPYQVTGAGAC</sequence>
<evidence type="ECO:0000313" key="4">
    <source>
        <dbReference type="Proteomes" id="UP000663508"/>
    </source>
</evidence>
<evidence type="ECO:0000313" key="3">
    <source>
        <dbReference type="Proteomes" id="UP000036471"/>
    </source>
</evidence>
<dbReference type="EMBL" id="AP024145">
    <property type="protein sequence ID" value="BCM82964.1"/>
    <property type="molecule type" value="Genomic_DNA"/>
</dbReference>
<organism evidence="1 4">
    <name type="scientific">Methylobacterium indicum</name>
    <dbReference type="NCBI Taxonomy" id="1775910"/>
    <lineage>
        <taxon>Bacteria</taxon>
        <taxon>Pseudomonadati</taxon>
        <taxon>Pseudomonadota</taxon>
        <taxon>Alphaproteobacteria</taxon>
        <taxon>Hyphomicrobiales</taxon>
        <taxon>Methylobacteriaceae</taxon>
        <taxon>Methylobacterium</taxon>
    </lineage>
</organism>
<dbReference type="EMBL" id="JTHG01000274">
    <property type="protein sequence ID" value="KMO15178.1"/>
    <property type="molecule type" value="Genomic_DNA"/>
</dbReference>
<name>A0A0J6R0Z2_9HYPH</name>
<evidence type="ECO:0000313" key="1">
    <source>
        <dbReference type="EMBL" id="BCM82964.1"/>
    </source>
</evidence>
<reference evidence="2 3" key="1">
    <citation type="submission" date="2014-11" db="EMBL/GenBank/DDBJ databases">
        <title>Comparative genomics of Methylobacterium species.</title>
        <authorList>
            <person name="Chaudhry V."/>
            <person name="Patil P.B."/>
        </authorList>
    </citation>
    <scope>NUCLEOTIDE SEQUENCE [LARGE SCALE GENOMIC DNA]</scope>
    <source>
        <strain evidence="2 3">SE3.6</strain>
    </source>
</reference>
<dbReference type="Proteomes" id="UP000036471">
    <property type="component" value="Unassembled WGS sequence"/>
</dbReference>
<keyword evidence="3" id="KW-1185">Reference proteome</keyword>